<dbReference type="PANTHER" id="PTHR30136">
    <property type="entry name" value="HELIX-TURN-HELIX TRANSCRIPTIONAL REGULATOR, ICLR FAMILY"/>
    <property type="match status" value="1"/>
</dbReference>
<dbReference type="PROSITE" id="PS51078">
    <property type="entry name" value="ICLR_ED"/>
    <property type="match status" value="1"/>
</dbReference>
<dbReference type="AlphaFoldDB" id="A0A662D6B1"/>
<dbReference type="PANTHER" id="PTHR30136:SF35">
    <property type="entry name" value="HTH-TYPE TRANSCRIPTIONAL REGULATOR RV1719"/>
    <property type="match status" value="1"/>
</dbReference>
<name>A0A662D6B1_UNCAE</name>
<organism evidence="2 3">
    <name type="scientific">Aerophobetes bacterium</name>
    <dbReference type="NCBI Taxonomy" id="2030807"/>
    <lineage>
        <taxon>Bacteria</taxon>
        <taxon>Candidatus Aerophobota</taxon>
    </lineage>
</organism>
<gene>
    <name evidence="2" type="ORF">DRZ78_00390</name>
</gene>
<reference evidence="2 3" key="1">
    <citation type="submission" date="2018-06" db="EMBL/GenBank/DDBJ databases">
        <title>Extensive metabolic versatility and redundancy in microbially diverse, dynamic hydrothermal sediments.</title>
        <authorList>
            <person name="Dombrowski N."/>
            <person name="Teske A."/>
            <person name="Baker B.J."/>
        </authorList>
    </citation>
    <scope>NUCLEOTIDE SEQUENCE [LARGE SCALE GENOMIC DNA]</scope>
    <source>
        <strain evidence="2">B7_G13</strain>
    </source>
</reference>
<protein>
    <submittedName>
        <fullName evidence="2">IclR family transcriptional regulator</fullName>
    </submittedName>
</protein>
<proteinExistence type="predicted"/>
<evidence type="ECO:0000313" key="2">
    <source>
        <dbReference type="EMBL" id="RLE08759.1"/>
    </source>
</evidence>
<dbReference type="InterPro" id="IPR029016">
    <property type="entry name" value="GAF-like_dom_sf"/>
</dbReference>
<dbReference type="InterPro" id="IPR050707">
    <property type="entry name" value="HTH_MetabolicPath_Reg"/>
</dbReference>
<dbReference type="SUPFAM" id="SSF55781">
    <property type="entry name" value="GAF domain-like"/>
    <property type="match status" value="1"/>
</dbReference>
<evidence type="ECO:0000259" key="1">
    <source>
        <dbReference type="PROSITE" id="PS51078"/>
    </source>
</evidence>
<feature type="domain" description="IclR-ED" evidence="1">
    <location>
        <begin position="1"/>
        <end position="94"/>
    </location>
</feature>
<dbReference type="Pfam" id="PF01614">
    <property type="entry name" value="IclR_C"/>
    <property type="match status" value="1"/>
</dbReference>
<evidence type="ECO:0000313" key="3">
    <source>
        <dbReference type="Proteomes" id="UP000277457"/>
    </source>
</evidence>
<accession>A0A662D6B1</accession>
<sequence length="97" mass="11003">QEEGLERFTENTITDPEVLKQELKEIRKRGYAIDNMEHEEGIRCVGAPIRNHRGEVFAAISVSGPSQRFSLSRIEVMAKLVIKAAKEISKKMGYREG</sequence>
<feature type="non-terminal residue" evidence="2">
    <location>
        <position position="1"/>
    </location>
</feature>
<dbReference type="EMBL" id="QMPY01000008">
    <property type="protein sequence ID" value="RLE08759.1"/>
    <property type="molecule type" value="Genomic_DNA"/>
</dbReference>
<comment type="caution">
    <text evidence="2">The sequence shown here is derived from an EMBL/GenBank/DDBJ whole genome shotgun (WGS) entry which is preliminary data.</text>
</comment>
<dbReference type="GO" id="GO:0003700">
    <property type="term" value="F:DNA-binding transcription factor activity"/>
    <property type="evidence" value="ECO:0007669"/>
    <property type="project" value="TreeGrafter"/>
</dbReference>
<dbReference type="Gene3D" id="3.30.450.40">
    <property type="match status" value="1"/>
</dbReference>
<dbReference type="GO" id="GO:0045892">
    <property type="term" value="P:negative regulation of DNA-templated transcription"/>
    <property type="evidence" value="ECO:0007669"/>
    <property type="project" value="TreeGrafter"/>
</dbReference>
<dbReference type="InterPro" id="IPR014757">
    <property type="entry name" value="Tscrpt_reg_IclR_C"/>
</dbReference>
<dbReference type="GO" id="GO:0003677">
    <property type="term" value="F:DNA binding"/>
    <property type="evidence" value="ECO:0007669"/>
    <property type="project" value="TreeGrafter"/>
</dbReference>
<dbReference type="Proteomes" id="UP000277457">
    <property type="component" value="Unassembled WGS sequence"/>
</dbReference>